<keyword evidence="1" id="KW-0472">Membrane</keyword>
<comment type="caution">
    <text evidence="2">The sequence shown here is derived from an EMBL/GenBank/DDBJ whole genome shotgun (WGS) entry which is preliminary data.</text>
</comment>
<keyword evidence="3" id="KW-1185">Reference proteome</keyword>
<feature type="transmembrane region" description="Helical" evidence="1">
    <location>
        <begin position="233"/>
        <end position="256"/>
    </location>
</feature>
<dbReference type="AlphaFoldDB" id="A0AAD4MXL3"/>
<dbReference type="Pfam" id="PF14124">
    <property type="entry name" value="DUF4291"/>
    <property type="match status" value="1"/>
</dbReference>
<organism evidence="2 3">
    <name type="scientific">Ditylenchus destructor</name>
    <dbReference type="NCBI Taxonomy" id="166010"/>
    <lineage>
        <taxon>Eukaryota</taxon>
        <taxon>Metazoa</taxon>
        <taxon>Ecdysozoa</taxon>
        <taxon>Nematoda</taxon>
        <taxon>Chromadorea</taxon>
        <taxon>Rhabditida</taxon>
        <taxon>Tylenchina</taxon>
        <taxon>Tylenchomorpha</taxon>
        <taxon>Sphaerularioidea</taxon>
        <taxon>Anguinidae</taxon>
        <taxon>Anguininae</taxon>
        <taxon>Ditylenchus</taxon>
    </lineage>
</organism>
<feature type="transmembrane region" description="Helical" evidence="1">
    <location>
        <begin position="158"/>
        <end position="180"/>
    </location>
</feature>
<protein>
    <recommendedName>
        <fullName evidence="4">Odorant receptor</fullName>
    </recommendedName>
</protein>
<evidence type="ECO:0000256" key="1">
    <source>
        <dbReference type="SAM" id="Phobius"/>
    </source>
</evidence>
<dbReference type="Proteomes" id="UP001201812">
    <property type="component" value="Unassembled WGS sequence"/>
</dbReference>
<feature type="transmembrane region" description="Helical" evidence="1">
    <location>
        <begin position="117"/>
        <end position="138"/>
    </location>
</feature>
<reference evidence="2" key="1">
    <citation type="submission" date="2022-01" db="EMBL/GenBank/DDBJ databases">
        <title>Genome Sequence Resource for Two Populations of Ditylenchus destructor, the Migratory Endoparasitic Phytonematode.</title>
        <authorList>
            <person name="Zhang H."/>
            <person name="Lin R."/>
            <person name="Xie B."/>
        </authorList>
    </citation>
    <scope>NUCLEOTIDE SEQUENCE</scope>
    <source>
        <strain evidence="2">BazhouSP</strain>
    </source>
</reference>
<keyword evidence="1" id="KW-0812">Transmembrane</keyword>
<dbReference type="PANTHER" id="PTHR38567">
    <property type="entry name" value="DUF4291 DOMAIN-CONTAINING PROTEIN"/>
    <property type="match status" value="1"/>
</dbReference>
<keyword evidence="1" id="KW-1133">Transmembrane helix</keyword>
<accession>A0AAD4MXL3</accession>
<dbReference type="EMBL" id="JAKKPZ010000063">
    <property type="protein sequence ID" value="KAI1704783.1"/>
    <property type="molecule type" value="Genomic_DNA"/>
</dbReference>
<evidence type="ECO:0000313" key="2">
    <source>
        <dbReference type="EMBL" id="KAI1704783.1"/>
    </source>
</evidence>
<evidence type="ECO:0008006" key="4">
    <source>
        <dbReference type="Google" id="ProtNLM"/>
    </source>
</evidence>
<proteinExistence type="predicted"/>
<dbReference type="PANTHER" id="PTHR38567:SF1">
    <property type="entry name" value="DUF4291 DOMAIN-CONTAINING PROTEIN"/>
    <property type="match status" value="1"/>
</dbReference>
<name>A0AAD4MXL3_9BILA</name>
<dbReference type="InterPro" id="IPR025633">
    <property type="entry name" value="DUF4291"/>
</dbReference>
<gene>
    <name evidence="2" type="ORF">DdX_14003</name>
</gene>
<sequence>MVCSSCVYIPDTSTWNLRRFFYMIFYLSILLQRWEFVFQDLESVESDINVVQIRLALNSDSKHSMEASNECIKMFIFCWQRTGVVKFLEQAVKCNFTDDKSKYLLTRKIEKIIRRCAKIMILLTVFGVARSITYTIDFAVKRGLGLFDPILGLHPFDFLYRFIGFYQQFLINCVVCYFVTSVQCLTIQLQEFNRELEQLLQCSSKESDFADRLMDSFSMHQTLAKKVLETDKIFRVFIFCMLASGVPMMVFGTITLVRRETLVSFLMALYDLIFCIAQLTAFTVVPAQLYAELHAVPSHIYWSPVIWRSFDPHLFQIARSFSENVKDLNVGLSFGGLVFIRKSSILMHKAICRNRASTFSQQITDRIVVYQAYNNEIANFALANGYFGGPKFSLERMSWIKPGFMWMMYRSGWATKPNQERVLAIYLGKESLQRFSSVPFQPPSIQTHNILTEKTGAKPCRHLTSSCSGILITIHKAENLKEELSKSASEVRR</sequence>
<evidence type="ECO:0000313" key="3">
    <source>
        <dbReference type="Proteomes" id="UP001201812"/>
    </source>
</evidence>